<dbReference type="SMART" id="SM00421">
    <property type="entry name" value="HTH_LUXR"/>
    <property type="match status" value="1"/>
</dbReference>
<evidence type="ECO:0000313" key="9">
    <source>
        <dbReference type="Proteomes" id="UP000188184"/>
    </source>
</evidence>
<keyword evidence="4" id="KW-0804">Transcription</keyword>
<dbReference type="Pfam" id="PF00072">
    <property type="entry name" value="Response_reg"/>
    <property type="match status" value="1"/>
</dbReference>
<organism evidence="8 9">
    <name type="scientific">Planococcus lenghuensis</name>
    <dbReference type="NCBI Taxonomy" id="2213202"/>
    <lineage>
        <taxon>Bacteria</taxon>
        <taxon>Bacillati</taxon>
        <taxon>Bacillota</taxon>
        <taxon>Bacilli</taxon>
        <taxon>Bacillales</taxon>
        <taxon>Caryophanaceae</taxon>
        <taxon>Planococcus</taxon>
    </lineage>
</organism>
<evidence type="ECO:0000259" key="6">
    <source>
        <dbReference type="PROSITE" id="PS50043"/>
    </source>
</evidence>
<keyword evidence="1 5" id="KW-0597">Phosphoprotein</keyword>
<accession>A0A1Q2L3T0</accession>
<dbReference type="InterPro" id="IPR016032">
    <property type="entry name" value="Sig_transdc_resp-reg_C-effctor"/>
</dbReference>
<dbReference type="KEGG" id="pmar:B0X71_16435"/>
<dbReference type="PROSITE" id="PS50110">
    <property type="entry name" value="RESPONSE_REGULATORY"/>
    <property type="match status" value="1"/>
</dbReference>
<dbReference type="PRINTS" id="PR00038">
    <property type="entry name" value="HTHLUXR"/>
</dbReference>
<evidence type="ECO:0000256" key="5">
    <source>
        <dbReference type="PROSITE-ProRule" id="PRU00169"/>
    </source>
</evidence>
<evidence type="ECO:0000256" key="1">
    <source>
        <dbReference type="ARBA" id="ARBA00022553"/>
    </source>
</evidence>
<sequence length="211" mass="23595">MINVILVDDHAVLRDGLKTIISQENDMEVVGEATGSEKLQTMLENVTPDVIIMDINMPDMNGIDLTKWVKARYPAIKIIMLTMYKNDEYFMAAIREGADGYLLKDSPSEDVVAAIRTVSNGESVIPQAMTKKLLSLHQAESKPEDNALTPREKEVLLGLVEGLSNKEIADRLFISDKTVKIHVSNIYRKLDVKSRSQAIIYAVQNRLVPLL</sequence>
<dbReference type="PROSITE" id="PS00622">
    <property type="entry name" value="HTH_LUXR_1"/>
    <property type="match status" value="1"/>
</dbReference>
<evidence type="ECO:0000259" key="7">
    <source>
        <dbReference type="PROSITE" id="PS50110"/>
    </source>
</evidence>
<dbReference type="InterPro" id="IPR058245">
    <property type="entry name" value="NreC/VraR/RcsB-like_REC"/>
</dbReference>
<dbReference type="CDD" id="cd06170">
    <property type="entry name" value="LuxR_C_like"/>
    <property type="match status" value="1"/>
</dbReference>
<dbReference type="OrthoDB" id="2448676at2"/>
<dbReference type="SUPFAM" id="SSF46894">
    <property type="entry name" value="C-terminal effector domain of the bipartite response regulators"/>
    <property type="match status" value="1"/>
</dbReference>
<feature type="modified residue" description="4-aspartylphosphate" evidence="5">
    <location>
        <position position="54"/>
    </location>
</feature>
<dbReference type="Proteomes" id="UP000188184">
    <property type="component" value="Chromosome"/>
</dbReference>
<dbReference type="InterPro" id="IPR000792">
    <property type="entry name" value="Tscrpt_reg_LuxR_C"/>
</dbReference>
<evidence type="ECO:0000256" key="3">
    <source>
        <dbReference type="ARBA" id="ARBA00023125"/>
    </source>
</evidence>
<protein>
    <submittedName>
        <fullName evidence="8">DNA-binding response regulator</fullName>
    </submittedName>
</protein>
<dbReference type="CDD" id="cd17535">
    <property type="entry name" value="REC_NarL-like"/>
    <property type="match status" value="1"/>
</dbReference>
<keyword evidence="3 8" id="KW-0238">DNA-binding</keyword>
<dbReference type="SMART" id="SM00448">
    <property type="entry name" value="REC"/>
    <property type="match status" value="1"/>
</dbReference>
<keyword evidence="2" id="KW-0805">Transcription regulation</keyword>
<dbReference type="SUPFAM" id="SSF52172">
    <property type="entry name" value="CheY-like"/>
    <property type="match status" value="1"/>
</dbReference>
<gene>
    <name evidence="8" type="ORF">B0X71_16435</name>
</gene>
<dbReference type="Gene3D" id="3.40.50.2300">
    <property type="match status" value="1"/>
</dbReference>
<reference evidence="8 9" key="1">
    <citation type="submission" date="2017-02" db="EMBL/GenBank/DDBJ databases">
        <title>The complete genomic sequence of a novel cold adapted crude oil-degrading bacterium Planococcus qaidamina Y42.</title>
        <authorList>
            <person name="Yang R."/>
        </authorList>
    </citation>
    <scope>NUCLEOTIDE SEQUENCE [LARGE SCALE GENOMIC DNA]</scope>
    <source>
        <strain evidence="8 9">Y42</strain>
    </source>
</reference>
<keyword evidence="9" id="KW-1185">Reference proteome</keyword>
<feature type="domain" description="Response regulatory" evidence="7">
    <location>
        <begin position="3"/>
        <end position="119"/>
    </location>
</feature>
<dbReference type="EMBL" id="CP019640">
    <property type="protein sequence ID" value="AQQ54532.1"/>
    <property type="molecule type" value="Genomic_DNA"/>
</dbReference>
<dbReference type="InterPro" id="IPR011006">
    <property type="entry name" value="CheY-like_superfamily"/>
</dbReference>
<dbReference type="InterPro" id="IPR039420">
    <property type="entry name" value="WalR-like"/>
</dbReference>
<dbReference type="GO" id="GO:0003677">
    <property type="term" value="F:DNA binding"/>
    <property type="evidence" value="ECO:0007669"/>
    <property type="project" value="UniProtKB-KW"/>
</dbReference>
<evidence type="ECO:0000256" key="4">
    <source>
        <dbReference type="ARBA" id="ARBA00023163"/>
    </source>
</evidence>
<dbReference type="Pfam" id="PF00196">
    <property type="entry name" value="GerE"/>
    <property type="match status" value="1"/>
</dbReference>
<proteinExistence type="predicted"/>
<dbReference type="PROSITE" id="PS50043">
    <property type="entry name" value="HTH_LUXR_2"/>
    <property type="match status" value="1"/>
</dbReference>
<dbReference type="InterPro" id="IPR001789">
    <property type="entry name" value="Sig_transdc_resp-reg_receiver"/>
</dbReference>
<dbReference type="RefSeq" id="WP_077590426.1">
    <property type="nucleotide sequence ID" value="NZ_CP019640.1"/>
</dbReference>
<feature type="domain" description="HTH luxR-type" evidence="6">
    <location>
        <begin position="141"/>
        <end position="206"/>
    </location>
</feature>
<dbReference type="GO" id="GO:0000160">
    <property type="term" value="P:phosphorelay signal transduction system"/>
    <property type="evidence" value="ECO:0007669"/>
    <property type="project" value="InterPro"/>
</dbReference>
<evidence type="ECO:0000256" key="2">
    <source>
        <dbReference type="ARBA" id="ARBA00023015"/>
    </source>
</evidence>
<dbReference type="GO" id="GO:0006355">
    <property type="term" value="P:regulation of DNA-templated transcription"/>
    <property type="evidence" value="ECO:0007669"/>
    <property type="project" value="InterPro"/>
</dbReference>
<evidence type="ECO:0000313" key="8">
    <source>
        <dbReference type="EMBL" id="AQQ54532.1"/>
    </source>
</evidence>
<dbReference type="AlphaFoldDB" id="A0A1Q2L3T0"/>
<name>A0A1Q2L3T0_9BACL</name>
<dbReference type="PANTHER" id="PTHR43214">
    <property type="entry name" value="TWO-COMPONENT RESPONSE REGULATOR"/>
    <property type="match status" value="1"/>
</dbReference>